<reference evidence="2" key="1">
    <citation type="journal article" date="2022" name="bioRxiv">
        <title>Sequencing and chromosome-scale assembly of the giantPleurodeles waltlgenome.</title>
        <authorList>
            <person name="Brown T."/>
            <person name="Elewa A."/>
            <person name="Iarovenko S."/>
            <person name="Subramanian E."/>
            <person name="Araus A.J."/>
            <person name="Petzold A."/>
            <person name="Susuki M."/>
            <person name="Suzuki K.-i.T."/>
            <person name="Hayashi T."/>
            <person name="Toyoda A."/>
            <person name="Oliveira C."/>
            <person name="Osipova E."/>
            <person name="Leigh N.D."/>
            <person name="Simon A."/>
            <person name="Yun M.H."/>
        </authorList>
    </citation>
    <scope>NUCLEOTIDE SEQUENCE</scope>
    <source>
        <strain evidence="2">20211129_DDA</strain>
        <tissue evidence="2">Liver</tissue>
    </source>
</reference>
<feature type="region of interest" description="Disordered" evidence="1">
    <location>
        <begin position="1"/>
        <end position="42"/>
    </location>
</feature>
<protein>
    <submittedName>
        <fullName evidence="2">Uncharacterized protein</fullName>
    </submittedName>
</protein>
<accession>A0AAV7SN04</accession>
<organism evidence="2 3">
    <name type="scientific">Pleurodeles waltl</name>
    <name type="common">Iberian ribbed newt</name>
    <dbReference type="NCBI Taxonomy" id="8319"/>
    <lineage>
        <taxon>Eukaryota</taxon>
        <taxon>Metazoa</taxon>
        <taxon>Chordata</taxon>
        <taxon>Craniata</taxon>
        <taxon>Vertebrata</taxon>
        <taxon>Euteleostomi</taxon>
        <taxon>Amphibia</taxon>
        <taxon>Batrachia</taxon>
        <taxon>Caudata</taxon>
        <taxon>Salamandroidea</taxon>
        <taxon>Salamandridae</taxon>
        <taxon>Pleurodelinae</taxon>
        <taxon>Pleurodeles</taxon>
    </lineage>
</organism>
<evidence type="ECO:0000256" key="1">
    <source>
        <dbReference type="SAM" id="MobiDB-lite"/>
    </source>
</evidence>
<feature type="region of interest" description="Disordered" evidence="1">
    <location>
        <begin position="56"/>
        <end position="234"/>
    </location>
</feature>
<comment type="caution">
    <text evidence="2">The sequence shown here is derived from an EMBL/GenBank/DDBJ whole genome shotgun (WGS) entry which is preliminary data.</text>
</comment>
<feature type="compositionally biased region" description="Basic and acidic residues" evidence="1">
    <location>
        <begin position="57"/>
        <end position="75"/>
    </location>
</feature>
<dbReference type="Proteomes" id="UP001066276">
    <property type="component" value="Chromosome 4_2"/>
</dbReference>
<gene>
    <name evidence="2" type="ORF">NDU88_005906</name>
</gene>
<feature type="compositionally biased region" description="Polar residues" evidence="1">
    <location>
        <begin position="143"/>
        <end position="155"/>
    </location>
</feature>
<feature type="compositionally biased region" description="Pro residues" evidence="1">
    <location>
        <begin position="202"/>
        <end position="213"/>
    </location>
</feature>
<name>A0AAV7SN04_PLEWA</name>
<feature type="compositionally biased region" description="Basic residues" evidence="1">
    <location>
        <begin position="173"/>
        <end position="185"/>
    </location>
</feature>
<feature type="compositionally biased region" description="Basic residues" evidence="1">
    <location>
        <begin position="76"/>
        <end position="93"/>
    </location>
</feature>
<proteinExistence type="predicted"/>
<sequence>MSLTSSLGRFLVAHGPGHRTDPLRPRTQPRIHPGPPSHHDQASQRHLVFLLPHTSHATKDLPLDPRRHLKNCDPRPRHKPPGLRKHPIRRNHRKTSETSSAHTKLLGTPQPRRTPPQPHLHPPETPALATRQKKDHLQAPHPRTQSPPQQGTRIPQPSPHLLHAHPSTSLHQPRSRRRPSHPPNKRRGEILLLPGGQDVEFPPRPPQDYPGPPRLQEASQDLALRAAVTPPPAP</sequence>
<dbReference type="EMBL" id="JANPWB010000008">
    <property type="protein sequence ID" value="KAJ1165478.1"/>
    <property type="molecule type" value="Genomic_DNA"/>
</dbReference>
<evidence type="ECO:0000313" key="3">
    <source>
        <dbReference type="Proteomes" id="UP001066276"/>
    </source>
</evidence>
<evidence type="ECO:0000313" key="2">
    <source>
        <dbReference type="EMBL" id="KAJ1165478.1"/>
    </source>
</evidence>
<keyword evidence="3" id="KW-1185">Reference proteome</keyword>
<feature type="compositionally biased region" description="Pro residues" evidence="1">
    <location>
        <begin position="112"/>
        <end position="125"/>
    </location>
</feature>
<dbReference type="AlphaFoldDB" id="A0AAV7SN04"/>